<dbReference type="Proteomes" id="UP001377567">
    <property type="component" value="Unassembled WGS sequence"/>
</dbReference>
<evidence type="ECO:0000256" key="8">
    <source>
        <dbReference type="ARBA" id="ARBA00023136"/>
    </source>
</evidence>
<keyword evidence="5" id="KW-0963">Cytoplasm</keyword>
<keyword evidence="11" id="KW-1185">Reference proteome</keyword>
<dbReference type="AlphaFoldDB" id="A0AAV5RT70"/>
<proteinExistence type="inferred from homology"/>
<dbReference type="FunFam" id="1.10.10.10:FF:000397">
    <property type="entry name" value="Vacuolar-sorting protein SNF8"/>
    <property type="match status" value="1"/>
</dbReference>
<evidence type="ECO:0000256" key="1">
    <source>
        <dbReference type="ARBA" id="ARBA00004481"/>
    </source>
</evidence>
<evidence type="ECO:0000256" key="2">
    <source>
        <dbReference type="ARBA" id="ARBA00004496"/>
    </source>
</evidence>
<comment type="similarity">
    <text evidence="3 9">Belongs to the SNF8 family.</text>
</comment>
<comment type="caution">
    <text evidence="10">The sequence shown here is derived from an EMBL/GenBank/DDBJ whole genome shotgun (WGS) entry which is preliminary data.</text>
</comment>
<evidence type="ECO:0000256" key="7">
    <source>
        <dbReference type="ARBA" id="ARBA00022927"/>
    </source>
</evidence>
<evidence type="ECO:0000256" key="5">
    <source>
        <dbReference type="ARBA" id="ARBA00022490"/>
    </source>
</evidence>
<reference evidence="10 11" key="1">
    <citation type="journal article" date="2023" name="Elife">
        <title>Identification of key yeast species and microbe-microbe interactions impacting larval growth of Drosophila in the wild.</title>
        <authorList>
            <person name="Mure A."/>
            <person name="Sugiura Y."/>
            <person name="Maeda R."/>
            <person name="Honda K."/>
            <person name="Sakurai N."/>
            <person name="Takahashi Y."/>
            <person name="Watada M."/>
            <person name="Katoh T."/>
            <person name="Gotoh A."/>
            <person name="Gotoh Y."/>
            <person name="Taniguchi I."/>
            <person name="Nakamura K."/>
            <person name="Hayashi T."/>
            <person name="Katayama T."/>
            <person name="Uemura T."/>
            <person name="Hattori Y."/>
        </authorList>
    </citation>
    <scope>NUCLEOTIDE SEQUENCE [LARGE SCALE GENOMIC DNA]</scope>
    <source>
        <strain evidence="10 11">KH-74</strain>
    </source>
</reference>
<comment type="subunit">
    <text evidence="9">Component of the endosomal sorting complex required for transport II (ESCRT-II).</text>
</comment>
<protein>
    <recommendedName>
        <fullName evidence="9">Vacuolar-sorting protein SNF8</fullName>
    </recommendedName>
</protein>
<dbReference type="Gene3D" id="6.10.140.180">
    <property type="match status" value="1"/>
</dbReference>
<dbReference type="InterPro" id="IPR016689">
    <property type="entry name" value="ESCRT-2_cplx_Snf8"/>
</dbReference>
<dbReference type="InterPro" id="IPR040608">
    <property type="entry name" value="Snf8/Vps36"/>
</dbReference>
<dbReference type="EMBL" id="BTGD01000003">
    <property type="protein sequence ID" value="GMM54620.1"/>
    <property type="molecule type" value="Genomic_DNA"/>
</dbReference>
<dbReference type="Pfam" id="PF04157">
    <property type="entry name" value="EAP30"/>
    <property type="match status" value="1"/>
</dbReference>
<evidence type="ECO:0000256" key="6">
    <source>
        <dbReference type="ARBA" id="ARBA00022753"/>
    </source>
</evidence>
<name>A0AAV5RT70_MAUHU</name>
<keyword evidence="7 9" id="KW-0653">Protein transport</keyword>
<dbReference type="PIRSF" id="PIRSF017215">
    <property type="entry name" value="ESCRT2_Vps22"/>
    <property type="match status" value="1"/>
</dbReference>
<evidence type="ECO:0000256" key="3">
    <source>
        <dbReference type="ARBA" id="ARBA00009834"/>
    </source>
</evidence>
<evidence type="ECO:0000313" key="11">
    <source>
        <dbReference type="Proteomes" id="UP001377567"/>
    </source>
</evidence>
<accession>A0AAV5RT70</accession>
<dbReference type="PANTHER" id="PTHR12806">
    <property type="entry name" value="EAP30 SUBUNIT OF ELL COMPLEX"/>
    <property type="match status" value="1"/>
</dbReference>
<sequence>MKRFGVAAFDASKGAYESETLQRQSKEYDEQLKLFQDRLVQFANAHNNELKENPEFKAKFMKMCYSIGIDPLNLFDKDRHLFSVNDYYYEICVKLIQICRETRDINGGIVSLDELRKVYFAGASNVTEEDIEKAVEMLGSLDGGFEIFEIRNHLKFLRSVPTELTSDQTKVLEVCSVMGYASNSLLQANLTWEKLRCKATLNEMVANGLLWIDDQCGGREILYWDPSWITRSTQEHL</sequence>
<evidence type="ECO:0000256" key="9">
    <source>
        <dbReference type="PIRNR" id="PIRNR017215"/>
    </source>
</evidence>
<evidence type="ECO:0000256" key="4">
    <source>
        <dbReference type="ARBA" id="ARBA00022448"/>
    </source>
</evidence>
<dbReference type="SUPFAM" id="SSF46785">
    <property type="entry name" value="Winged helix' DNA-binding domain"/>
    <property type="match status" value="2"/>
</dbReference>
<dbReference type="Gene3D" id="1.10.10.10">
    <property type="entry name" value="Winged helix-like DNA-binding domain superfamily/Winged helix DNA-binding domain"/>
    <property type="match status" value="2"/>
</dbReference>
<dbReference type="GO" id="GO:0000814">
    <property type="term" value="C:ESCRT II complex"/>
    <property type="evidence" value="ECO:0007669"/>
    <property type="project" value="UniProtKB-UniRule"/>
</dbReference>
<dbReference type="GO" id="GO:0043328">
    <property type="term" value="P:protein transport to vacuole involved in ubiquitin-dependent protein catabolic process via the multivesicular body sorting pathway"/>
    <property type="evidence" value="ECO:0007669"/>
    <property type="project" value="TreeGrafter"/>
</dbReference>
<dbReference type="InterPro" id="IPR036388">
    <property type="entry name" value="WH-like_DNA-bd_sf"/>
</dbReference>
<comment type="subcellular location">
    <subcellularLocation>
        <location evidence="2">Cytoplasm</location>
    </subcellularLocation>
    <subcellularLocation>
        <location evidence="1">Endosome membrane</location>
        <topology evidence="1">Peripheral membrane protein</topology>
    </subcellularLocation>
</comment>
<keyword evidence="8" id="KW-0472">Membrane</keyword>
<gene>
    <name evidence="10" type="ORF">DAKH74_012360</name>
</gene>
<evidence type="ECO:0000313" key="10">
    <source>
        <dbReference type="EMBL" id="GMM54620.1"/>
    </source>
</evidence>
<comment type="function">
    <text evidence="9">Component of the endosomal sorting complex required for transport II (ESCRT-II), which is required for multivesicular body (MVB) formation and sorting of endosomal cargo proteins into MVBs.</text>
</comment>
<keyword evidence="6" id="KW-0967">Endosome</keyword>
<dbReference type="InterPro" id="IPR036390">
    <property type="entry name" value="WH_DNA-bd_sf"/>
</dbReference>
<organism evidence="10 11">
    <name type="scientific">Maudiozyma humilis</name>
    <name type="common">Sour dough yeast</name>
    <name type="synonym">Kazachstania humilis</name>
    <dbReference type="NCBI Taxonomy" id="51915"/>
    <lineage>
        <taxon>Eukaryota</taxon>
        <taxon>Fungi</taxon>
        <taxon>Dikarya</taxon>
        <taxon>Ascomycota</taxon>
        <taxon>Saccharomycotina</taxon>
        <taxon>Saccharomycetes</taxon>
        <taxon>Saccharomycetales</taxon>
        <taxon>Saccharomycetaceae</taxon>
        <taxon>Maudiozyma</taxon>
    </lineage>
</organism>
<dbReference type="PANTHER" id="PTHR12806:SF0">
    <property type="entry name" value="VACUOLAR-SORTING PROTEIN SNF8"/>
    <property type="match status" value="1"/>
</dbReference>
<keyword evidence="4 9" id="KW-0813">Transport</keyword>